<dbReference type="Proteomes" id="UP001054837">
    <property type="component" value="Unassembled WGS sequence"/>
</dbReference>
<name>A0AAV4W520_9ARAC</name>
<keyword evidence="3" id="KW-1185">Reference proteome</keyword>
<sequence length="102" mass="11665">MDPSLPEHHADAVISKMRKEDTKIQGKPLKLLKQFDCTSKEEEELIKFKNPPIKGEATAKKEEEPLKIKGHSKIKEVKFKSPTCSSKWPSMETHFSRSTTQT</sequence>
<feature type="region of interest" description="Disordered" evidence="1">
    <location>
        <begin position="81"/>
        <end position="102"/>
    </location>
</feature>
<proteinExistence type="predicted"/>
<dbReference type="EMBL" id="BPLQ01014104">
    <property type="protein sequence ID" value="GIY77353.1"/>
    <property type="molecule type" value="Genomic_DNA"/>
</dbReference>
<gene>
    <name evidence="2" type="ORF">CDAR_268481</name>
</gene>
<comment type="caution">
    <text evidence="2">The sequence shown here is derived from an EMBL/GenBank/DDBJ whole genome shotgun (WGS) entry which is preliminary data.</text>
</comment>
<protein>
    <submittedName>
        <fullName evidence="2">Uncharacterized protein</fullName>
    </submittedName>
</protein>
<accession>A0AAV4W520</accession>
<reference evidence="2 3" key="1">
    <citation type="submission" date="2021-06" db="EMBL/GenBank/DDBJ databases">
        <title>Caerostris darwini draft genome.</title>
        <authorList>
            <person name="Kono N."/>
            <person name="Arakawa K."/>
        </authorList>
    </citation>
    <scope>NUCLEOTIDE SEQUENCE [LARGE SCALE GENOMIC DNA]</scope>
</reference>
<evidence type="ECO:0000313" key="2">
    <source>
        <dbReference type="EMBL" id="GIY77353.1"/>
    </source>
</evidence>
<dbReference type="AlphaFoldDB" id="A0AAV4W520"/>
<evidence type="ECO:0000256" key="1">
    <source>
        <dbReference type="SAM" id="MobiDB-lite"/>
    </source>
</evidence>
<organism evidence="2 3">
    <name type="scientific">Caerostris darwini</name>
    <dbReference type="NCBI Taxonomy" id="1538125"/>
    <lineage>
        <taxon>Eukaryota</taxon>
        <taxon>Metazoa</taxon>
        <taxon>Ecdysozoa</taxon>
        <taxon>Arthropoda</taxon>
        <taxon>Chelicerata</taxon>
        <taxon>Arachnida</taxon>
        <taxon>Araneae</taxon>
        <taxon>Araneomorphae</taxon>
        <taxon>Entelegynae</taxon>
        <taxon>Araneoidea</taxon>
        <taxon>Araneidae</taxon>
        <taxon>Caerostris</taxon>
    </lineage>
</organism>
<evidence type="ECO:0000313" key="3">
    <source>
        <dbReference type="Proteomes" id="UP001054837"/>
    </source>
</evidence>